<organism evidence="1 2">
    <name type="scientific">Rhamnusium bicolor</name>
    <dbReference type="NCBI Taxonomy" id="1586634"/>
    <lineage>
        <taxon>Eukaryota</taxon>
        <taxon>Metazoa</taxon>
        <taxon>Ecdysozoa</taxon>
        <taxon>Arthropoda</taxon>
        <taxon>Hexapoda</taxon>
        <taxon>Insecta</taxon>
        <taxon>Pterygota</taxon>
        <taxon>Neoptera</taxon>
        <taxon>Endopterygota</taxon>
        <taxon>Coleoptera</taxon>
        <taxon>Polyphaga</taxon>
        <taxon>Cucujiformia</taxon>
        <taxon>Chrysomeloidea</taxon>
        <taxon>Cerambycidae</taxon>
        <taxon>Lepturinae</taxon>
        <taxon>Rhagiini</taxon>
        <taxon>Rhamnusium</taxon>
    </lineage>
</organism>
<reference evidence="1" key="1">
    <citation type="journal article" date="2023" name="Insect Mol. Biol.">
        <title>Genome sequencing provides insights into the evolution of gene families encoding plant cell wall-degrading enzymes in longhorned beetles.</title>
        <authorList>
            <person name="Shin N.R."/>
            <person name="Okamura Y."/>
            <person name="Kirsch R."/>
            <person name="Pauchet Y."/>
        </authorList>
    </citation>
    <scope>NUCLEOTIDE SEQUENCE</scope>
    <source>
        <strain evidence="1">RBIC_L_NR</strain>
    </source>
</reference>
<dbReference type="Proteomes" id="UP001162156">
    <property type="component" value="Unassembled WGS sequence"/>
</dbReference>
<dbReference type="GO" id="GO:0006368">
    <property type="term" value="P:transcription elongation by RNA polymerase II"/>
    <property type="evidence" value="ECO:0007669"/>
    <property type="project" value="InterPro"/>
</dbReference>
<evidence type="ECO:0000313" key="2">
    <source>
        <dbReference type="Proteomes" id="UP001162156"/>
    </source>
</evidence>
<dbReference type="PANTHER" id="PTHR15141:SF76">
    <property type="entry name" value="TRANSCRIPTION ELONGATION FACTOR B POLYPEPTIDE 3"/>
    <property type="match status" value="1"/>
</dbReference>
<dbReference type="GO" id="GO:0070449">
    <property type="term" value="C:elongin complex"/>
    <property type="evidence" value="ECO:0007669"/>
    <property type="project" value="InterPro"/>
</dbReference>
<dbReference type="InterPro" id="IPR051870">
    <property type="entry name" value="Elongin-A_domain"/>
</dbReference>
<evidence type="ECO:0008006" key="3">
    <source>
        <dbReference type="Google" id="ProtNLM"/>
    </source>
</evidence>
<dbReference type="InterPro" id="IPR010684">
    <property type="entry name" value="RNA_pol_II_trans_fac_SIII_A"/>
</dbReference>
<protein>
    <recommendedName>
        <fullName evidence="3">Elongin-A</fullName>
    </recommendedName>
</protein>
<proteinExistence type="predicted"/>
<comment type="caution">
    <text evidence="1">The sequence shown here is derived from an EMBL/GenBank/DDBJ whole genome shotgun (WGS) entry which is preliminary data.</text>
</comment>
<dbReference type="Pfam" id="PF06881">
    <property type="entry name" value="Elongin_A"/>
    <property type="match status" value="1"/>
</dbReference>
<accession>A0AAV8ZSY5</accession>
<gene>
    <name evidence="1" type="ORF">NQ314_001982</name>
</gene>
<evidence type="ECO:0000313" key="1">
    <source>
        <dbReference type="EMBL" id="KAJ8968994.1"/>
    </source>
</evidence>
<dbReference type="Gene3D" id="6.10.250.3180">
    <property type="match status" value="1"/>
</dbReference>
<sequence>MTLEYTGCVPCLQLKPVLEKATPAQLLNMEHHNPYLIEKTDDLWLLHCQKEFRNRKRKDFESWREMCRRCLDEREAQLRAITANIKQFKDKSKPIPTSKLAYTESVVEPPKTIAKTQTKNGILFDKKPAHTLASRIVALALSEGAKKVVTLKSKKAPLIAKTLSFLKKWNRR</sequence>
<dbReference type="AlphaFoldDB" id="A0AAV8ZSY5"/>
<dbReference type="PANTHER" id="PTHR15141">
    <property type="entry name" value="TRANSCRIPTION ELONGATION FACTOR B POLYPEPTIDE 3"/>
    <property type="match status" value="1"/>
</dbReference>
<name>A0AAV8ZSY5_9CUCU</name>
<keyword evidence="2" id="KW-1185">Reference proteome</keyword>
<dbReference type="EMBL" id="JANEYF010000610">
    <property type="protein sequence ID" value="KAJ8968994.1"/>
    <property type="molecule type" value="Genomic_DNA"/>
</dbReference>